<organism evidence="1 2">
    <name type="scientific">Hymenobacter amundsenii</name>
    <dbReference type="NCBI Taxonomy" id="2006685"/>
    <lineage>
        <taxon>Bacteria</taxon>
        <taxon>Pseudomonadati</taxon>
        <taxon>Bacteroidota</taxon>
        <taxon>Cytophagia</taxon>
        <taxon>Cytophagales</taxon>
        <taxon>Hymenobacteraceae</taxon>
        <taxon>Hymenobacter</taxon>
    </lineage>
</organism>
<dbReference type="EMBL" id="NIRR01000043">
    <property type="protein sequence ID" value="OWP61780.1"/>
    <property type="molecule type" value="Genomic_DNA"/>
</dbReference>
<keyword evidence="2" id="KW-1185">Reference proteome</keyword>
<comment type="caution">
    <text evidence="1">The sequence shown here is derived from an EMBL/GenBank/DDBJ whole genome shotgun (WGS) entry which is preliminary data.</text>
</comment>
<reference evidence="1 2" key="1">
    <citation type="submission" date="2017-06" db="EMBL/GenBank/DDBJ databases">
        <title>Hymenobacter amundsenii sp. nov. isolated from regoliths in Antarctica.</title>
        <authorList>
            <person name="Sedlacek I."/>
            <person name="Kralova S."/>
            <person name="Pantucek R."/>
            <person name="Svec P."/>
            <person name="Holochova P."/>
            <person name="Stankova E."/>
            <person name="Vrbovska V."/>
            <person name="Busse H.-J."/>
        </authorList>
    </citation>
    <scope>NUCLEOTIDE SEQUENCE [LARGE SCALE GENOMIC DNA]</scope>
    <source>
        <strain evidence="1 2">CCM 8682</strain>
    </source>
</reference>
<dbReference type="AlphaFoldDB" id="A0A246FGW7"/>
<accession>A0A246FGW7</accession>
<sequence length="298" mass="33444">MFRRGSLDGTITGQVHVTAYQMHYGVLRGNNFELLTSLEAGRARLEDCSVEAFGGKLELRGVLWTDSGASHHPLRAQMQLLGVELPQLFALAAPLGLDVLGPDNVRGTMRAEADIQTDLGATFLPQVARTRAFVHADLRELELLDVEALTQATGMLSPRRTGHLYFEPVQADFLLDRGLVLIPELNLSSNLTDLQVSGKYGLDGRADLYVGLSPLQTLFGNNRKRVARIRSGEATQRRSRGLIYLHLHRAAGSRYQVRLFKKKDQQQQQTELREEYERLLRQPSSRTNLWPMSELVNE</sequence>
<proteinExistence type="predicted"/>
<protein>
    <submittedName>
        <fullName evidence="1">Uncharacterized protein</fullName>
    </submittedName>
</protein>
<gene>
    <name evidence="1" type="ORF">CDA63_17500</name>
</gene>
<dbReference type="RefSeq" id="WP_088465756.1">
    <property type="nucleotide sequence ID" value="NZ_NIRR01000043.1"/>
</dbReference>
<dbReference type="OrthoDB" id="843080at2"/>
<evidence type="ECO:0000313" key="1">
    <source>
        <dbReference type="EMBL" id="OWP61780.1"/>
    </source>
</evidence>
<dbReference type="Proteomes" id="UP000197277">
    <property type="component" value="Unassembled WGS sequence"/>
</dbReference>
<name>A0A246FGW7_9BACT</name>
<evidence type="ECO:0000313" key="2">
    <source>
        <dbReference type="Proteomes" id="UP000197277"/>
    </source>
</evidence>